<dbReference type="RefSeq" id="WP_150969567.1">
    <property type="nucleotide sequence ID" value="NZ_VZDO01000006.1"/>
</dbReference>
<dbReference type="GO" id="GO:0004177">
    <property type="term" value="F:aminopeptidase activity"/>
    <property type="evidence" value="ECO:0007669"/>
    <property type="project" value="UniProtKB-UniRule"/>
</dbReference>
<evidence type="ECO:0000256" key="5">
    <source>
        <dbReference type="ARBA" id="ARBA00021843"/>
    </source>
</evidence>
<feature type="active site" evidence="12">
    <location>
        <position position="266"/>
    </location>
</feature>
<evidence type="ECO:0000256" key="10">
    <source>
        <dbReference type="ARBA" id="ARBA00029605"/>
    </source>
</evidence>
<evidence type="ECO:0000313" key="16">
    <source>
        <dbReference type="Proteomes" id="UP000432089"/>
    </source>
</evidence>
<evidence type="ECO:0000256" key="11">
    <source>
        <dbReference type="PIRNR" id="PIRNR006431"/>
    </source>
</evidence>
<evidence type="ECO:0000256" key="6">
    <source>
        <dbReference type="ARBA" id="ARBA00022438"/>
    </source>
</evidence>
<dbReference type="Gene3D" id="3.40.50.1820">
    <property type="entry name" value="alpha/beta hydrolase"/>
    <property type="match status" value="1"/>
</dbReference>
<dbReference type="NCBIfam" id="TIGR01249">
    <property type="entry name" value="pro_imino_pep_1"/>
    <property type="match status" value="1"/>
</dbReference>
<name>A0A7V7PPY7_9HYPH</name>
<evidence type="ECO:0000256" key="8">
    <source>
        <dbReference type="ARBA" id="ARBA00022670"/>
    </source>
</evidence>
<dbReference type="GO" id="GO:0005737">
    <property type="term" value="C:cytoplasm"/>
    <property type="evidence" value="ECO:0007669"/>
    <property type="project" value="UniProtKB-SubCell"/>
</dbReference>
<dbReference type="InterPro" id="IPR029058">
    <property type="entry name" value="AB_hydrolase_fold"/>
</dbReference>
<feature type="active site" description="Nucleophile" evidence="12">
    <location>
        <position position="112"/>
    </location>
</feature>
<comment type="caution">
    <text evidence="15">The sequence shown here is derived from an EMBL/GenBank/DDBJ whole genome shotgun (WGS) entry which is preliminary data.</text>
</comment>
<comment type="subcellular location">
    <subcellularLocation>
        <location evidence="2 11">Cytoplasm</location>
    </subcellularLocation>
</comment>
<dbReference type="GO" id="GO:0006508">
    <property type="term" value="P:proteolysis"/>
    <property type="evidence" value="ECO:0007669"/>
    <property type="project" value="UniProtKB-KW"/>
</dbReference>
<dbReference type="EMBL" id="VZDO01000006">
    <property type="protein sequence ID" value="KAB0680111.1"/>
    <property type="molecule type" value="Genomic_DNA"/>
</dbReference>
<evidence type="ECO:0000256" key="3">
    <source>
        <dbReference type="ARBA" id="ARBA00010088"/>
    </source>
</evidence>
<sequence length="321" mass="34868">MNGAKPYPAIEPYRTGRLAVGDGHELYWELCGDPRGRPAVFLHGGPGSGSAPHHRRLFDPKRYNVLLFDQRGAGRSTPLGGLQANTTEHLVADIERLREMVGAERWLVFGGSWGATLALAYAETYPERVDALVLRGVFTGRRTEIDWFYRGGANLMFPDHWADFLQPLGEADRGDPVAAYNRLLADPDPAIRQRAAAAWSGWERRLVTLRGGPAGRVGTAGPTTAAFAAIENHYVHNALFLAEGQLLANAGRLAGIPGTIVQGRWDVVTPAATSHALAKAWPEADYRVVESAGHAFTEAGIVEELVAATDRFADSNRREPS</sequence>
<protein>
    <recommendedName>
        <fullName evidence="5 11">Proline iminopeptidase</fullName>
        <shortName evidence="11">PIP</shortName>
        <ecNumber evidence="4 11">3.4.11.5</ecNumber>
    </recommendedName>
    <alternativeName>
        <fullName evidence="10 11">Prolyl aminopeptidase</fullName>
    </alternativeName>
</protein>
<dbReference type="InterPro" id="IPR000073">
    <property type="entry name" value="AB_hydrolase_1"/>
</dbReference>
<feature type="domain" description="AB hydrolase-1" evidence="14">
    <location>
        <begin position="40"/>
        <end position="295"/>
    </location>
</feature>
<dbReference type="SUPFAM" id="SSF53474">
    <property type="entry name" value="alpha/beta-Hydrolases"/>
    <property type="match status" value="1"/>
</dbReference>
<gene>
    <name evidence="15" type="primary">pip</name>
    <name evidence="15" type="ORF">F6X38_09910</name>
</gene>
<dbReference type="InterPro" id="IPR005944">
    <property type="entry name" value="Pro_iminopeptidase"/>
</dbReference>
<evidence type="ECO:0000256" key="1">
    <source>
        <dbReference type="ARBA" id="ARBA00001585"/>
    </source>
</evidence>
<evidence type="ECO:0000256" key="9">
    <source>
        <dbReference type="ARBA" id="ARBA00022801"/>
    </source>
</evidence>
<organism evidence="15 16">
    <name type="scientific">Plantimonas leprariae</name>
    <dbReference type="NCBI Taxonomy" id="2615207"/>
    <lineage>
        <taxon>Bacteria</taxon>
        <taxon>Pseudomonadati</taxon>
        <taxon>Pseudomonadota</taxon>
        <taxon>Alphaproteobacteria</taxon>
        <taxon>Hyphomicrobiales</taxon>
        <taxon>Aurantimonadaceae</taxon>
        <taxon>Plantimonas</taxon>
    </lineage>
</organism>
<keyword evidence="16" id="KW-1185">Reference proteome</keyword>
<keyword evidence="6 11" id="KW-0031">Aminopeptidase</keyword>
<comment type="catalytic activity">
    <reaction evidence="1 11 13">
        <text>Release of N-terminal proline from a peptide.</text>
        <dbReference type="EC" id="3.4.11.5"/>
    </reaction>
</comment>
<evidence type="ECO:0000259" key="14">
    <source>
        <dbReference type="Pfam" id="PF00561"/>
    </source>
</evidence>
<dbReference type="PRINTS" id="PR00111">
    <property type="entry name" value="ABHYDROLASE"/>
</dbReference>
<evidence type="ECO:0000256" key="7">
    <source>
        <dbReference type="ARBA" id="ARBA00022490"/>
    </source>
</evidence>
<evidence type="ECO:0000256" key="13">
    <source>
        <dbReference type="RuleBase" id="RU003421"/>
    </source>
</evidence>
<evidence type="ECO:0000313" key="15">
    <source>
        <dbReference type="EMBL" id="KAB0680111.1"/>
    </source>
</evidence>
<dbReference type="InterPro" id="IPR002410">
    <property type="entry name" value="Peptidase_S33"/>
</dbReference>
<dbReference type="PANTHER" id="PTHR43722:SF1">
    <property type="entry name" value="PROLINE IMINOPEPTIDASE"/>
    <property type="match status" value="1"/>
</dbReference>
<dbReference type="EC" id="3.4.11.5" evidence="4 11"/>
<feature type="active site" description="Proton donor" evidence="12">
    <location>
        <position position="294"/>
    </location>
</feature>
<keyword evidence="9 11" id="KW-0378">Hydrolase</keyword>
<reference evidence="15 16" key="1">
    <citation type="submission" date="2019-09" db="EMBL/GenBank/DDBJ databases">
        <title>YIM 132180 draft genome.</title>
        <authorList>
            <person name="Zhang K."/>
        </authorList>
    </citation>
    <scope>NUCLEOTIDE SEQUENCE [LARGE SCALE GENOMIC DNA]</scope>
    <source>
        <strain evidence="15 16">YIM 132180</strain>
    </source>
</reference>
<dbReference type="Pfam" id="PF00561">
    <property type="entry name" value="Abhydrolase_1"/>
    <property type="match status" value="1"/>
</dbReference>
<keyword evidence="7 11" id="KW-0963">Cytoplasm</keyword>
<evidence type="ECO:0000256" key="2">
    <source>
        <dbReference type="ARBA" id="ARBA00004496"/>
    </source>
</evidence>
<evidence type="ECO:0000256" key="4">
    <source>
        <dbReference type="ARBA" id="ARBA00012568"/>
    </source>
</evidence>
<accession>A0A7V7PPY7</accession>
<dbReference type="PANTHER" id="PTHR43722">
    <property type="entry name" value="PROLINE IMINOPEPTIDASE"/>
    <property type="match status" value="1"/>
</dbReference>
<dbReference type="PRINTS" id="PR00793">
    <property type="entry name" value="PROAMNOPTASE"/>
</dbReference>
<evidence type="ECO:0000256" key="12">
    <source>
        <dbReference type="PIRSR" id="PIRSR006431-1"/>
    </source>
</evidence>
<keyword evidence="8 11" id="KW-0645">Protease</keyword>
<dbReference type="Proteomes" id="UP000432089">
    <property type="component" value="Unassembled WGS sequence"/>
</dbReference>
<dbReference type="PIRSF" id="PIRSF006431">
    <property type="entry name" value="Pept_S33"/>
    <property type="match status" value="1"/>
</dbReference>
<dbReference type="AlphaFoldDB" id="A0A7V7PPY7"/>
<comment type="similarity">
    <text evidence="3 11 13">Belongs to the peptidase S33 family.</text>
</comment>
<proteinExistence type="inferred from homology"/>